<dbReference type="GO" id="GO:0070125">
    <property type="term" value="P:mitochondrial translational elongation"/>
    <property type="evidence" value="ECO:0007669"/>
    <property type="project" value="TreeGrafter"/>
</dbReference>
<dbReference type="SMART" id="SM00487">
    <property type="entry name" value="DEXDc"/>
    <property type="match status" value="1"/>
</dbReference>
<dbReference type="GO" id="GO:0016787">
    <property type="term" value="F:hydrolase activity"/>
    <property type="evidence" value="ECO:0007669"/>
    <property type="project" value="InterPro"/>
</dbReference>
<name>A0A367K1S7_RHIAZ</name>
<feature type="domain" description="Helicase ATP-binding" evidence="3">
    <location>
        <begin position="39"/>
        <end position="202"/>
    </location>
</feature>
<keyword evidence="6" id="KW-1185">Reference proteome</keyword>
<keyword evidence="1" id="KW-0547">Nucleotide-binding</keyword>
<protein>
    <recommendedName>
        <fullName evidence="7">P-loop containing nucleoside triphosphate hydrolase protein</fullName>
    </recommendedName>
</protein>
<keyword evidence="1" id="KW-0067">ATP-binding</keyword>
<dbReference type="SUPFAM" id="SSF52540">
    <property type="entry name" value="P-loop containing nucleoside triphosphate hydrolases"/>
    <property type="match status" value="1"/>
</dbReference>
<dbReference type="GO" id="GO:0036121">
    <property type="term" value="F:double-stranded DNA helicase activity"/>
    <property type="evidence" value="ECO:0007669"/>
    <property type="project" value="TreeGrafter"/>
</dbReference>
<evidence type="ECO:0000259" key="3">
    <source>
        <dbReference type="PROSITE" id="PS51192"/>
    </source>
</evidence>
<comment type="caution">
    <text evidence="5">The sequence shown here is derived from an EMBL/GenBank/DDBJ whole genome shotgun (WGS) entry which is preliminary data.</text>
</comment>
<dbReference type="Pfam" id="PF00271">
    <property type="entry name" value="Helicase_C"/>
    <property type="match status" value="1"/>
</dbReference>
<evidence type="ECO:0000313" key="5">
    <source>
        <dbReference type="EMBL" id="RCH95851.1"/>
    </source>
</evidence>
<dbReference type="EMBL" id="PJQL01000426">
    <property type="protein sequence ID" value="RCH95851.1"/>
    <property type="molecule type" value="Genomic_DNA"/>
</dbReference>
<gene>
    <name evidence="5" type="ORF">CU097_011398</name>
</gene>
<evidence type="ECO:0000313" key="6">
    <source>
        <dbReference type="Proteomes" id="UP000252139"/>
    </source>
</evidence>
<dbReference type="SMART" id="SM00490">
    <property type="entry name" value="HELICc"/>
    <property type="match status" value="1"/>
</dbReference>
<dbReference type="GO" id="GO:0032042">
    <property type="term" value="P:mitochondrial DNA metabolic process"/>
    <property type="evidence" value="ECO:0007669"/>
    <property type="project" value="TreeGrafter"/>
</dbReference>
<dbReference type="PROSITE" id="PS51194">
    <property type="entry name" value="HELICASE_CTER"/>
    <property type="match status" value="1"/>
</dbReference>
<dbReference type="STRING" id="86630.A0A367K1S7"/>
<dbReference type="GO" id="GO:0005524">
    <property type="term" value="F:ATP binding"/>
    <property type="evidence" value="ECO:0007669"/>
    <property type="project" value="InterPro"/>
</dbReference>
<dbReference type="InterPro" id="IPR001650">
    <property type="entry name" value="Helicase_C-like"/>
</dbReference>
<keyword evidence="1" id="KW-0378">Hydrolase</keyword>
<dbReference type="PANTHER" id="PTHR47396:SF1">
    <property type="entry name" value="ATP-DEPENDENT HELICASE IRC3-RELATED"/>
    <property type="match status" value="1"/>
</dbReference>
<dbReference type="PANTHER" id="PTHR47396">
    <property type="entry name" value="TYPE I RESTRICTION ENZYME ECOKI R PROTEIN"/>
    <property type="match status" value="1"/>
</dbReference>
<sequence length="708" mass="80725">MLLFKGYVFVKGFVRNYSTTNTLSTLRHYQKECIEACLKELKEGCYRQVVSLPVGSGKTVIMSNLIPRIPCPTDRATKVLLLAHRQELLNQAYNQIKRYNPNLTVEIEQGRRVAKYESADVIVASVPTLGRSKSNRIDNLDPSLFKAVLIDEAHHAVADSYQNIIHHFSESNNKVLIWGCSATVRRHDGLSLADVFEKVTYHMDFLDLVEQGYLCPMKVTTVQTSIDLSDVRHYGGDFVISQLSNAVNIRARNDVVISSWKNYAAGRQSTLVFAVDIQHTQDLCNAFRQQGIEANFITSKTPEMTRQQIIQDFRDRKLPVLVNCAILTEGTDMPSVDCILMARPTRSATLFQQMFGRGLRLHKGKKDCLVIDFADNFERGGTAGIVTIPTLLGLSSKKELTNVDILDLEKQAEKEEQEIEGQEKEVRADDRTTKREDVQEKNLPQADDGIDSDDSKIQIKVTEYGEIKELMADISPRKDIRAASRNAWVEIGDDKCVLLVLTQGSLILERDESSNLWHGFFKYDKRDTFAKRYSIPITSDTLTDAIRAADTWLRKKFPNSYIHNLIDRNARFRFAPCTEAQKDVLDGYNIKPKLKLTKGQAMDLITKVKYGQLKLWKEKHKKLKKEFEERQKFALLRRKPVNNEKQQQNTISCSSCHAPLPVDSRYRTCKAWRERLAGSHRRRRAEGQQEEAGVTTRPRGRPNANPNN</sequence>
<feature type="region of interest" description="Disordered" evidence="2">
    <location>
        <begin position="675"/>
        <end position="708"/>
    </location>
</feature>
<dbReference type="Proteomes" id="UP000252139">
    <property type="component" value="Unassembled WGS sequence"/>
</dbReference>
<feature type="compositionally biased region" description="Basic and acidic residues" evidence="2">
    <location>
        <begin position="421"/>
        <end position="440"/>
    </location>
</feature>
<dbReference type="InterPro" id="IPR006935">
    <property type="entry name" value="Helicase/UvrB_N"/>
</dbReference>
<feature type="region of interest" description="Disordered" evidence="2">
    <location>
        <begin position="413"/>
        <end position="452"/>
    </location>
</feature>
<dbReference type="AlphaFoldDB" id="A0A367K1S7"/>
<dbReference type="GO" id="GO:0000403">
    <property type="term" value="F:Y-form DNA binding"/>
    <property type="evidence" value="ECO:0007669"/>
    <property type="project" value="TreeGrafter"/>
</dbReference>
<dbReference type="CDD" id="cd18799">
    <property type="entry name" value="SF2_C_EcoAI-like"/>
    <property type="match status" value="1"/>
</dbReference>
<dbReference type="Gene3D" id="3.40.50.300">
    <property type="entry name" value="P-loop containing nucleotide triphosphate hydrolases"/>
    <property type="match status" value="2"/>
</dbReference>
<dbReference type="Pfam" id="PF04851">
    <property type="entry name" value="ResIII"/>
    <property type="match status" value="1"/>
</dbReference>
<dbReference type="InterPro" id="IPR014001">
    <property type="entry name" value="Helicase_ATP-bd"/>
</dbReference>
<accession>A0A367K1S7</accession>
<dbReference type="OrthoDB" id="16911at2759"/>
<evidence type="ECO:0000256" key="1">
    <source>
        <dbReference type="ARBA" id="ARBA00022806"/>
    </source>
</evidence>
<evidence type="ECO:0000259" key="4">
    <source>
        <dbReference type="PROSITE" id="PS51194"/>
    </source>
</evidence>
<reference evidence="5 6" key="1">
    <citation type="journal article" date="2018" name="G3 (Bethesda)">
        <title>Phylogenetic and Phylogenomic Definition of Rhizopus Species.</title>
        <authorList>
            <person name="Gryganskyi A.P."/>
            <person name="Golan J."/>
            <person name="Dolatabadi S."/>
            <person name="Mondo S."/>
            <person name="Robb S."/>
            <person name="Idnurm A."/>
            <person name="Muszewska A."/>
            <person name="Steczkiewicz K."/>
            <person name="Masonjones S."/>
            <person name="Liao H.L."/>
            <person name="Gajdeczka M.T."/>
            <person name="Anike F."/>
            <person name="Vuek A."/>
            <person name="Anishchenko I.M."/>
            <person name="Voigt K."/>
            <person name="de Hoog G.S."/>
            <person name="Smith M.E."/>
            <person name="Heitman J."/>
            <person name="Vilgalys R."/>
            <person name="Stajich J.E."/>
        </authorList>
    </citation>
    <scope>NUCLEOTIDE SEQUENCE [LARGE SCALE GENOMIC DNA]</scope>
    <source>
        <strain evidence="5 6">CBS 357.93</strain>
    </source>
</reference>
<dbReference type="InterPro" id="IPR027417">
    <property type="entry name" value="P-loop_NTPase"/>
</dbReference>
<keyword evidence="1" id="KW-0347">Helicase</keyword>
<proteinExistence type="predicted"/>
<dbReference type="PROSITE" id="PS51192">
    <property type="entry name" value="HELICASE_ATP_BIND_1"/>
    <property type="match status" value="1"/>
</dbReference>
<dbReference type="GO" id="GO:0005759">
    <property type="term" value="C:mitochondrial matrix"/>
    <property type="evidence" value="ECO:0007669"/>
    <property type="project" value="TreeGrafter"/>
</dbReference>
<dbReference type="GO" id="GO:0061749">
    <property type="term" value="F:forked DNA-dependent helicase activity"/>
    <property type="evidence" value="ECO:0007669"/>
    <property type="project" value="TreeGrafter"/>
</dbReference>
<evidence type="ECO:0008006" key="7">
    <source>
        <dbReference type="Google" id="ProtNLM"/>
    </source>
</evidence>
<feature type="domain" description="Helicase C-terminal" evidence="4">
    <location>
        <begin position="256"/>
        <end position="427"/>
    </location>
</feature>
<organism evidence="5 6">
    <name type="scientific">Rhizopus azygosporus</name>
    <name type="common">Rhizopus microsporus var. azygosporus</name>
    <dbReference type="NCBI Taxonomy" id="86630"/>
    <lineage>
        <taxon>Eukaryota</taxon>
        <taxon>Fungi</taxon>
        <taxon>Fungi incertae sedis</taxon>
        <taxon>Mucoromycota</taxon>
        <taxon>Mucoromycotina</taxon>
        <taxon>Mucoromycetes</taxon>
        <taxon>Mucorales</taxon>
        <taxon>Mucorineae</taxon>
        <taxon>Rhizopodaceae</taxon>
        <taxon>Rhizopus</taxon>
    </lineage>
</organism>
<evidence type="ECO:0000256" key="2">
    <source>
        <dbReference type="SAM" id="MobiDB-lite"/>
    </source>
</evidence>
<dbReference type="InterPro" id="IPR050742">
    <property type="entry name" value="Helicase_Restrict-Modif_Enz"/>
</dbReference>